<dbReference type="InterPro" id="IPR005546">
    <property type="entry name" value="Autotransporte_beta"/>
</dbReference>
<dbReference type="InterPro" id="IPR036709">
    <property type="entry name" value="Autotransporte_beta_dom_sf"/>
</dbReference>
<reference evidence="2 3" key="1">
    <citation type="submission" date="2013-09" db="EMBL/GenBank/DDBJ databases">
        <title>High correlation between genotypes and phenotypes of environmental bacteria Comamonas testosteroni strains.</title>
        <authorList>
            <person name="Liu L."/>
            <person name="Zhu W."/>
            <person name="Xia X."/>
            <person name="Xu B."/>
            <person name="Luo M."/>
            <person name="Wang G."/>
        </authorList>
    </citation>
    <scope>NUCLEOTIDE SEQUENCE [LARGE SCALE GENOMIC DNA]</scope>
    <source>
        <strain evidence="2 3">JL40</strain>
    </source>
</reference>
<gene>
    <name evidence="2" type="ORF">P353_18170</name>
</gene>
<proteinExistence type="predicted"/>
<dbReference type="Proteomes" id="UP000029553">
    <property type="component" value="Unassembled WGS sequence"/>
</dbReference>
<comment type="caution">
    <text evidence="2">The sequence shown here is derived from an EMBL/GenBank/DDBJ whole genome shotgun (WGS) entry which is preliminary data.</text>
</comment>
<sequence length="134" mass="15116">MLMPNSKLKRFDETGAGIHALTCFDQRVTTTSGVLGLRTEFSQDTRWGVLQPFARVEVQHDFEGQSDARLSYADIVGLDSVYQISGTPYGRDRVQLGLGSKLRTKAGTWSLDFQLMRSSGMLDRRARIMFTTQY</sequence>
<evidence type="ECO:0000313" key="3">
    <source>
        <dbReference type="Proteomes" id="UP000029553"/>
    </source>
</evidence>
<name>A0A096FCC6_COMTE</name>
<organism evidence="2 3">
    <name type="scientific">Comamonas testosteroni</name>
    <name type="common">Pseudomonas testosteroni</name>
    <dbReference type="NCBI Taxonomy" id="285"/>
    <lineage>
        <taxon>Bacteria</taxon>
        <taxon>Pseudomonadati</taxon>
        <taxon>Pseudomonadota</taxon>
        <taxon>Betaproteobacteria</taxon>
        <taxon>Burkholderiales</taxon>
        <taxon>Comamonadaceae</taxon>
        <taxon>Comamonas</taxon>
    </lineage>
</organism>
<protein>
    <recommendedName>
        <fullName evidence="1">Autotransporter domain-containing protein</fullName>
    </recommendedName>
</protein>
<dbReference type="Pfam" id="PF03797">
    <property type="entry name" value="Autotransporter"/>
    <property type="match status" value="1"/>
</dbReference>
<feature type="domain" description="Autotransporter" evidence="1">
    <location>
        <begin position="6"/>
        <end position="113"/>
    </location>
</feature>
<dbReference type="AlphaFoldDB" id="A0A096FCC6"/>
<accession>A0A096FCC6</accession>
<dbReference type="SUPFAM" id="SSF103515">
    <property type="entry name" value="Autotransporter"/>
    <property type="match status" value="1"/>
</dbReference>
<dbReference type="EMBL" id="AWOR01000059">
    <property type="protein sequence ID" value="KGH27549.1"/>
    <property type="molecule type" value="Genomic_DNA"/>
</dbReference>
<dbReference type="Gene3D" id="2.40.128.130">
    <property type="entry name" value="Autotransporter beta-domain"/>
    <property type="match status" value="1"/>
</dbReference>
<evidence type="ECO:0000259" key="1">
    <source>
        <dbReference type="Pfam" id="PF03797"/>
    </source>
</evidence>
<evidence type="ECO:0000313" key="2">
    <source>
        <dbReference type="EMBL" id="KGH27549.1"/>
    </source>
</evidence>